<sequence length="168" mass="18810">MSEIPPSVLALLKKGARTADQIATELGVAVSTLRKVLPKMELKGLIRATRSATGNRYGAPPRIYWLAREPMIQLGKAHRADVYQAGRRIGELLLEHGEVAVFVDDRWNIGVALHHEGNYQDLLAKHGAWLVGRYRRKEGEQIRTSFIAEDMLVRLEQIDAARLARAHA</sequence>
<dbReference type="EMBL" id="FONH01000002">
    <property type="protein sequence ID" value="SFE37298.1"/>
    <property type="molecule type" value="Genomic_DNA"/>
</dbReference>
<proteinExistence type="predicted"/>
<dbReference type="Proteomes" id="UP000199477">
    <property type="component" value="Unassembled WGS sequence"/>
</dbReference>
<protein>
    <submittedName>
        <fullName evidence="2">Sugar-specific transcriptional regulator TrmB</fullName>
    </submittedName>
</protein>
<reference evidence="3" key="1">
    <citation type="submission" date="2016-10" db="EMBL/GenBank/DDBJ databases">
        <authorList>
            <person name="Varghese N."/>
            <person name="Submissions S."/>
        </authorList>
    </citation>
    <scope>NUCLEOTIDE SEQUENCE [LARGE SCALE GENOMIC DNA]</scope>
    <source>
        <strain evidence="3">UNC178MFTsu3.1</strain>
    </source>
</reference>
<organism evidence="2 3">
    <name type="scientific">Dyella marensis</name>
    <dbReference type="NCBI Taxonomy" id="500610"/>
    <lineage>
        <taxon>Bacteria</taxon>
        <taxon>Pseudomonadati</taxon>
        <taxon>Pseudomonadota</taxon>
        <taxon>Gammaproteobacteria</taxon>
        <taxon>Lysobacterales</taxon>
        <taxon>Rhodanobacteraceae</taxon>
        <taxon>Dyella</taxon>
    </lineage>
</organism>
<name>A0A1I2A109_9GAMM</name>
<accession>A0A1I2A109</accession>
<dbReference type="AlphaFoldDB" id="A0A1I2A109"/>
<dbReference type="InterPro" id="IPR036390">
    <property type="entry name" value="WH_DNA-bd_sf"/>
</dbReference>
<dbReference type="GO" id="GO:0006355">
    <property type="term" value="P:regulation of DNA-templated transcription"/>
    <property type="evidence" value="ECO:0007669"/>
    <property type="project" value="UniProtKB-ARBA"/>
</dbReference>
<dbReference type="Pfam" id="PF01978">
    <property type="entry name" value="TrmB"/>
    <property type="match status" value="1"/>
</dbReference>
<dbReference type="CDD" id="cd00090">
    <property type="entry name" value="HTH_ARSR"/>
    <property type="match status" value="1"/>
</dbReference>
<feature type="domain" description="Transcription regulator TrmB N-terminal" evidence="1">
    <location>
        <begin position="9"/>
        <end position="61"/>
    </location>
</feature>
<gene>
    <name evidence="2" type="ORF">SAMN02799615_00876</name>
</gene>
<dbReference type="RefSeq" id="WP_026636542.1">
    <property type="nucleotide sequence ID" value="NZ_FONH01000002.1"/>
</dbReference>
<dbReference type="Gene3D" id="1.10.10.10">
    <property type="entry name" value="Winged helix-like DNA-binding domain superfamily/Winged helix DNA-binding domain"/>
    <property type="match status" value="1"/>
</dbReference>
<dbReference type="InterPro" id="IPR002831">
    <property type="entry name" value="Tscrpt_reg_TrmB_N"/>
</dbReference>
<evidence type="ECO:0000259" key="1">
    <source>
        <dbReference type="Pfam" id="PF01978"/>
    </source>
</evidence>
<evidence type="ECO:0000313" key="3">
    <source>
        <dbReference type="Proteomes" id="UP000199477"/>
    </source>
</evidence>
<evidence type="ECO:0000313" key="2">
    <source>
        <dbReference type="EMBL" id="SFE37298.1"/>
    </source>
</evidence>
<keyword evidence="3" id="KW-1185">Reference proteome</keyword>
<dbReference type="InterPro" id="IPR036388">
    <property type="entry name" value="WH-like_DNA-bd_sf"/>
</dbReference>
<dbReference type="STRING" id="500610.SAMN02799615_00876"/>
<dbReference type="SUPFAM" id="SSF46785">
    <property type="entry name" value="Winged helix' DNA-binding domain"/>
    <property type="match status" value="1"/>
</dbReference>
<dbReference type="InterPro" id="IPR011991">
    <property type="entry name" value="ArsR-like_HTH"/>
</dbReference>